<reference evidence="1 2" key="2">
    <citation type="journal article" date="2022" name="Mol. Ecol. Resour.">
        <title>The genomes of chicory, endive, great burdock and yacon provide insights into Asteraceae paleo-polyploidization history and plant inulin production.</title>
        <authorList>
            <person name="Fan W."/>
            <person name="Wang S."/>
            <person name="Wang H."/>
            <person name="Wang A."/>
            <person name="Jiang F."/>
            <person name="Liu H."/>
            <person name="Zhao H."/>
            <person name="Xu D."/>
            <person name="Zhang Y."/>
        </authorList>
    </citation>
    <scope>NUCLEOTIDE SEQUENCE [LARGE SCALE GENOMIC DNA]</scope>
    <source>
        <strain evidence="2">cv. Niubang</strain>
    </source>
</reference>
<evidence type="ECO:0000313" key="2">
    <source>
        <dbReference type="Proteomes" id="UP001055879"/>
    </source>
</evidence>
<comment type="caution">
    <text evidence="1">The sequence shown here is derived from an EMBL/GenBank/DDBJ whole genome shotgun (WGS) entry which is preliminary data.</text>
</comment>
<sequence>MAGRRDAPAIGIDLGTTYSCVAVWQHERVEIIANEQGNRTTPSCVAFTDTERLIGDAAKNQVAVNPTNTVFDAKRLIGRRYSDATVQDDLKVWPFKIIQGQSGKPMIVVINKGVEKQFAAEEISSMVLLKMKEDFFDGKDLCKKINPDEAVAYGAAVFAANMSETINIGFPSSTGSWSVFNDVRDGRTIVGVLRSLSERRDSIDCRRLERSSAPEDVRTPSYYKERSLATEDLRDLRLLLEDRHVIDTILADGVDHLGMLGFRLRRLSSIRFERCTPSLSSSADLRLHRTFV</sequence>
<proteinExistence type="predicted"/>
<dbReference type="EMBL" id="CM042047">
    <property type="protein sequence ID" value="KAI3771370.1"/>
    <property type="molecule type" value="Genomic_DNA"/>
</dbReference>
<name>A0ACB9FKN6_ARCLA</name>
<accession>A0ACB9FKN6</accession>
<reference evidence="2" key="1">
    <citation type="journal article" date="2022" name="Mol. Ecol. Resour.">
        <title>The genomes of chicory, endive, great burdock and yacon provide insights into Asteraceae palaeo-polyploidization history and plant inulin production.</title>
        <authorList>
            <person name="Fan W."/>
            <person name="Wang S."/>
            <person name="Wang H."/>
            <person name="Wang A."/>
            <person name="Jiang F."/>
            <person name="Liu H."/>
            <person name="Zhao H."/>
            <person name="Xu D."/>
            <person name="Zhang Y."/>
        </authorList>
    </citation>
    <scope>NUCLEOTIDE SEQUENCE [LARGE SCALE GENOMIC DNA]</scope>
    <source>
        <strain evidence="2">cv. Niubang</strain>
    </source>
</reference>
<protein>
    <submittedName>
        <fullName evidence="1">Uncharacterized protein</fullName>
    </submittedName>
</protein>
<gene>
    <name evidence="1" type="ORF">L6452_02533</name>
</gene>
<dbReference type="Proteomes" id="UP001055879">
    <property type="component" value="Linkage Group LG01"/>
</dbReference>
<organism evidence="1 2">
    <name type="scientific">Arctium lappa</name>
    <name type="common">Greater burdock</name>
    <name type="synonym">Lappa major</name>
    <dbReference type="NCBI Taxonomy" id="4217"/>
    <lineage>
        <taxon>Eukaryota</taxon>
        <taxon>Viridiplantae</taxon>
        <taxon>Streptophyta</taxon>
        <taxon>Embryophyta</taxon>
        <taxon>Tracheophyta</taxon>
        <taxon>Spermatophyta</taxon>
        <taxon>Magnoliopsida</taxon>
        <taxon>eudicotyledons</taxon>
        <taxon>Gunneridae</taxon>
        <taxon>Pentapetalae</taxon>
        <taxon>asterids</taxon>
        <taxon>campanulids</taxon>
        <taxon>Asterales</taxon>
        <taxon>Asteraceae</taxon>
        <taxon>Carduoideae</taxon>
        <taxon>Cardueae</taxon>
        <taxon>Arctiinae</taxon>
        <taxon>Arctium</taxon>
    </lineage>
</organism>
<keyword evidence="2" id="KW-1185">Reference proteome</keyword>
<evidence type="ECO:0000313" key="1">
    <source>
        <dbReference type="EMBL" id="KAI3771370.1"/>
    </source>
</evidence>